<reference evidence="3" key="1">
    <citation type="journal article" date="2019" name="Int. J. Syst. Evol. Microbiol.">
        <title>The Global Catalogue of Microorganisms (GCM) 10K type strain sequencing project: providing services to taxonomists for standard genome sequencing and annotation.</title>
        <authorList>
            <consortium name="The Broad Institute Genomics Platform"/>
            <consortium name="The Broad Institute Genome Sequencing Center for Infectious Disease"/>
            <person name="Wu L."/>
            <person name="Ma J."/>
        </authorList>
    </citation>
    <scope>NUCLEOTIDE SEQUENCE [LARGE SCALE GENOMIC DNA]</scope>
    <source>
        <strain evidence="3">JCM 9377</strain>
    </source>
</reference>
<gene>
    <name evidence="2" type="ORF">GCM10010468_21060</name>
</gene>
<sequence length="94" mass="10337">MGCLFALLAGVFPRFGLFIVWLARPALVSASFSSWIMPLLGIVFFPLATLLYVIFYASGAGLSGGEWFWVVVAGLCDLAHWAATYSRRNQIAIY</sequence>
<keyword evidence="3" id="KW-1185">Reference proteome</keyword>
<organism evidence="2 3">
    <name type="scientific">Actinocorallia longicatena</name>
    <dbReference type="NCBI Taxonomy" id="111803"/>
    <lineage>
        <taxon>Bacteria</taxon>
        <taxon>Bacillati</taxon>
        <taxon>Actinomycetota</taxon>
        <taxon>Actinomycetes</taxon>
        <taxon>Streptosporangiales</taxon>
        <taxon>Thermomonosporaceae</taxon>
        <taxon>Actinocorallia</taxon>
    </lineage>
</organism>
<dbReference type="RefSeq" id="WP_344825454.1">
    <property type="nucleotide sequence ID" value="NZ_BAAAUV010000004.1"/>
</dbReference>
<evidence type="ECO:0000313" key="2">
    <source>
        <dbReference type="EMBL" id="GAA3205838.1"/>
    </source>
</evidence>
<name>A0ABP6Q944_9ACTN</name>
<keyword evidence="1" id="KW-1133">Transmembrane helix</keyword>
<feature type="transmembrane region" description="Helical" evidence="1">
    <location>
        <begin position="35"/>
        <end position="55"/>
    </location>
</feature>
<evidence type="ECO:0000256" key="1">
    <source>
        <dbReference type="SAM" id="Phobius"/>
    </source>
</evidence>
<accession>A0ABP6Q944</accession>
<feature type="transmembrane region" description="Helical" evidence="1">
    <location>
        <begin position="67"/>
        <end position="85"/>
    </location>
</feature>
<proteinExistence type="predicted"/>
<protein>
    <submittedName>
        <fullName evidence="2">Uncharacterized protein</fullName>
    </submittedName>
</protein>
<dbReference type="EMBL" id="BAAAUV010000004">
    <property type="protein sequence ID" value="GAA3205838.1"/>
    <property type="molecule type" value="Genomic_DNA"/>
</dbReference>
<dbReference type="Proteomes" id="UP001501237">
    <property type="component" value="Unassembled WGS sequence"/>
</dbReference>
<evidence type="ECO:0000313" key="3">
    <source>
        <dbReference type="Proteomes" id="UP001501237"/>
    </source>
</evidence>
<keyword evidence="1" id="KW-0812">Transmembrane</keyword>
<feature type="transmembrane region" description="Helical" evidence="1">
    <location>
        <begin position="6"/>
        <end position="23"/>
    </location>
</feature>
<comment type="caution">
    <text evidence="2">The sequence shown here is derived from an EMBL/GenBank/DDBJ whole genome shotgun (WGS) entry which is preliminary data.</text>
</comment>
<keyword evidence="1" id="KW-0472">Membrane</keyword>